<sequence>MRNKLQVDAARPCSSSDGAGFEYPLGDVRYDGPDPSKEDGLATFAASLRSSFGTPLYECVLQWPEAWAGWYEGGSRLIWGECIFTGAGSGLDNTVSSAFDWNSTTMYLAHTFTCSDAEGLEGLAIGSIELNLNCTTTDEGSSYCVPESTSSGTRPELNIATTSIPSNPGNATSPCADTSGQYWSWSVEDWFRKYKMEPGATPTDPNAIHADTGPWFTLRSWRTGNTFDCSPSAPHDGIFVGPCSSSRNETTTTTASFVFNSRLNTLLISERWTCDDGSSSSEASGILFMQAACNREFNSDDFTCTSGPVWLGTEGV</sequence>
<reference evidence="1" key="2">
    <citation type="submission" date="2023-05" db="EMBL/GenBank/DDBJ databases">
        <authorList>
            <consortium name="Lawrence Berkeley National Laboratory"/>
            <person name="Steindorff A."/>
            <person name="Hensen N."/>
            <person name="Bonometti L."/>
            <person name="Westerberg I."/>
            <person name="Brannstrom I.O."/>
            <person name="Guillou S."/>
            <person name="Cros-Aarteil S."/>
            <person name="Calhoun S."/>
            <person name="Haridas S."/>
            <person name="Kuo A."/>
            <person name="Mondo S."/>
            <person name="Pangilinan J."/>
            <person name="Riley R."/>
            <person name="Labutti K."/>
            <person name="Andreopoulos B."/>
            <person name="Lipzen A."/>
            <person name="Chen C."/>
            <person name="Yanf M."/>
            <person name="Daum C."/>
            <person name="Ng V."/>
            <person name="Clum A."/>
            <person name="Ohm R."/>
            <person name="Martin F."/>
            <person name="Silar P."/>
            <person name="Natvig D."/>
            <person name="Lalanne C."/>
            <person name="Gautier V."/>
            <person name="Ament-Velasquez S.L."/>
            <person name="Kruys A."/>
            <person name="Hutchinson M.I."/>
            <person name="Powell A.J."/>
            <person name="Barry K."/>
            <person name="Miller A.N."/>
            <person name="Grigoriev I.V."/>
            <person name="Debuchy R."/>
            <person name="Gladieux P."/>
            <person name="Thoren M.H."/>
            <person name="Johannesson H."/>
        </authorList>
    </citation>
    <scope>NUCLEOTIDE SEQUENCE</scope>
    <source>
        <strain evidence="1">CBS 359.72</strain>
    </source>
</reference>
<accession>A0AAN7CMH4</accession>
<comment type="caution">
    <text evidence="1">The sequence shown here is derived from an EMBL/GenBank/DDBJ whole genome shotgun (WGS) entry which is preliminary data.</text>
</comment>
<evidence type="ECO:0000313" key="1">
    <source>
        <dbReference type="EMBL" id="KAK4244836.1"/>
    </source>
</evidence>
<gene>
    <name evidence="1" type="ORF">C7999DRAFT_43566</name>
</gene>
<protein>
    <submittedName>
        <fullName evidence="1">Uncharacterized protein</fullName>
    </submittedName>
</protein>
<proteinExistence type="predicted"/>
<name>A0AAN7CMH4_9PEZI</name>
<evidence type="ECO:0000313" key="2">
    <source>
        <dbReference type="Proteomes" id="UP001303647"/>
    </source>
</evidence>
<dbReference type="AlphaFoldDB" id="A0AAN7CMH4"/>
<organism evidence="1 2">
    <name type="scientific">Corynascus novoguineensis</name>
    <dbReference type="NCBI Taxonomy" id="1126955"/>
    <lineage>
        <taxon>Eukaryota</taxon>
        <taxon>Fungi</taxon>
        <taxon>Dikarya</taxon>
        <taxon>Ascomycota</taxon>
        <taxon>Pezizomycotina</taxon>
        <taxon>Sordariomycetes</taxon>
        <taxon>Sordariomycetidae</taxon>
        <taxon>Sordariales</taxon>
        <taxon>Chaetomiaceae</taxon>
        <taxon>Corynascus</taxon>
    </lineage>
</organism>
<dbReference type="Proteomes" id="UP001303647">
    <property type="component" value="Unassembled WGS sequence"/>
</dbReference>
<keyword evidence="2" id="KW-1185">Reference proteome</keyword>
<reference evidence="1" key="1">
    <citation type="journal article" date="2023" name="Mol. Phylogenet. Evol.">
        <title>Genome-scale phylogeny and comparative genomics of the fungal order Sordariales.</title>
        <authorList>
            <person name="Hensen N."/>
            <person name="Bonometti L."/>
            <person name="Westerberg I."/>
            <person name="Brannstrom I.O."/>
            <person name="Guillou S."/>
            <person name="Cros-Aarteil S."/>
            <person name="Calhoun S."/>
            <person name="Haridas S."/>
            <person name="Kuo A."/>
            <person name="Mondo S."/>
            <person name="Pangilinan J."/>
            <person name="Riley R."/>
            <person name="LaButti K."/>
            <person name="Andreopoulos B."/>
            <person name="Lipzen A."/>
            <person name="Chen C."/>
            <person name="Yan M."/>
            <person name="Daum C."/>
            <person name="Ng V."/>
            <person name="Clum A."/>
            <person name="Steindorff A."/>
            <person name="Ohm R.A."/>
            <person name="Martin F."/>
            <person name="Silar P."/>
            <person name="Natvig D.O."/>
            <person name="Lalanne C."/>
            <person name="Gautier V."/>
            <person name="Ament-Velasquez S.L."/>
            <person name="Kruys A."/>
            <person name="Hutchinson M.I."/>
            <person name="Powell A.J."/>
            <person name="Barry K."/>
            <person name="Miller A.N."/>
            <person name="Grigoriev I.V."/>
            <person name="Debuchy R."/>
            <person name="Gladieux P."/>
            <person name="Hiltunen Thoren M."/>
            <person name="Johannesson H."/>
        </authorList>
    </citation>
    <scope>NUCLEOTIDE SEQUENCE</scope>
    <source>
        <strain evidence="1">CBS 359.72</strain>
    </source>
</reference>
<dbReference type="EMBL" id="MU857722">
    <property type="protein sequence ID" value="KAK4244836.1"/>
    <property type="molecule type" value="Genomic_DNA"/>
</dbReference>